<protein>
    <recommendedName>
        <fullName evidence="2">Transposase IS200-like domain-containing protein</fullName>
    </recommendedName>
</protein>
<dbReference type="PANTHER" id="PTHR34322:SF2">
    <property type="entry name" value="TRANSPOSASE IS200-LIKE DOMAIN-CONTAINING PROTEIN"/>
    <property type="match status" value="1"/>
</dbReference>
<evidence type="ECO:0000259" key="2">
    <source>
        <dbReference type="SMART" id="SM01321"/>
    </source>
</evidence>
<dbReference type="STRING" id="243090.RB2408"/>
<accession>Q7UVV9</accession>
<reference evidence="3 4" key="1">
    <citation type="journal article" date="2003" name="Proc. Natl. Acad. Sci. U.S.A.">
        <title>Complete genome sequence of the marine planctomycete Pirellula sp. strain 1.</title>
        <authorList>
            <person name="Gloeckner F.O."/>
            <person name="Kube M."/>
            <person name="Bauer M."/>
            <person name="Teeling H."/>
            <person name="Lombardot T."/>
            <person name="Ludwig W."/>
            <person name="Gade D."/>
            <person name="Beck A."/>
            <person name="Borzym K."/>
            <person name="Heitmann K."/>
            <person name="Rabus R."/>
            <person name="Schlesner H."/>
            <person name="Amann R."/>
            <person name="Reinhardt R."/>
        </authorList>
    </citation>
    <scope>NUCLEOTIDE SEQUENCE [LARGE SCALE GENOMIC DNA]</scope>
    <source>
        <strain evidence="4">DSM 10527 / NCIMB 13988 / SH1</strain>
    </source>
</reference>
<dbReference type="InterPro" id="IPR002686">
    <property type="entry name" value="Transposase_17"/>
</dbReference>
<gene>
    <name evidence="3" type="ordered locus">RB2408</name>
</gene>
<dbReference type="eggNOG" id="COG1943">
    <property type="taxonomic scope" value="Bacteria"/>
</dbReference>
<evidence type="ECO:0000313" key="3">
    <source>
        <dbReference type="EMBL" id="CAD72612.1"/>
    </source>
</evidence>
<dbReference type="GO" id="GO:0004803">
    <property type="term" value="F:transposase activity"/>
    <property type="evidence" value="ECO:0007669"/>
    <property type="project" value="InterPro"/>
</dbReference>
<dbReference type="Gene3D" id="3.30.70.1290">
    <property type="entry name" value="Transposase IS200-like"/>
    <property type="match status" value="1"/>
</dbReference>
<dbReference type="Proteomes" id="UP000001025">
    <property type="component" value="Chromosome"/>
</dbReference>
<dbReference type="KEGG" id="rba:RB2408"/>
<dbReference type="EMBL" id="BX294137">
    <property type="protein sequence ID" value="CAD72612.1"/>
    <property type="molecule type" value="Genomic_DNA"/>
</dbReference>
<proteinExistence type="predicted"/>
<feature type="region of interest" description="Disordered" evidence="1">
    <location>
        <begin position="246"/>
        <end position="267"/>
    </location>
</feature>
<dbReference type="InterPro" id="IPR036515">
    <property type="entry name" value="Transposase_17_sf"/>
</dbReference>
<keyword evidence="4" id="KW-1185">Reference proteome</keyword>
<dbReference type="EnsemblBacteria" id="CAD72612">
    <property type="protein sequence ID" value="CAD72612"/>
    <property type="gene ID" value="RB2408"/>
</dbReference>
<sequence length="267" mass="31208">MAFRWIVLTRQPSRIALDGPPPTLGSIHPMPRAPRADASGHLYHVLNRANRRATIFRKQQDYEAFESVLAEALSKDEVELFSYCLMPNHWHLVLRPKCDGGMSRFVQWLTLTHTQRYNAHYEIVGEGHLYQGRYKSFPIQDDEHFLTVCRYVERNALAAGYCELPEDWRWGSLHRWKYGAAKEKALLSPWPIVRRSGWCQHVAAKLSDKEQKQLDFSVKRGAPFGEENWMESTARRFDLEMTMRPRGRPRKFEQRETTGYPVCQKGT</sequence>
<dbReference type="PANTHER" id="PTHR34322">
    <property type="entry name" value="TRANSPOSASE, Y1_TNP DOMAIN-CONTAINING"/>
    <property type="match status" value="1"/>
</dbReference>
<dbReference type="HOGENOM" id="CLU_068226_1_2_0"/>
<dbReference type="InParanoid" id="Q7UVV9"/>
<dbReference type="GO" id="GO:0003677">
    <property type="term" value="F:DNA binding"/>
    <property type="evidence" value="ECO:0007669"/>
    <property type="project" value="InterPro"/>
</dbReference>
<dbReference type="Pfam" id="PF01797">
    <property type="entry name" value="Y1_Tnp"/>
    <property type="match status" value="1"/>
</dbReference>
<evidence type="ECO:0000256" key="1">
    <source>
        <dbReference type="SAM" id="MobiDB-lite"/>
    </source>
</evidence>
<dbReference type="SUPFAM" id="SSF143422">
    <property type="entry name" value="Transposase IS200-like"/>
    <property type="match status" value="1"/>
</dbReference>
<dbReference type="SMART" id="SM01321">
    <property type="entry name" value="Y1_Tnp"/>
    <property type="match status" value="1"/>
</dbReference>
<organism evidence="3 4">
    <name type="scientific">Rhodopirellula baltica (strain DSM 10527 / NCIMB 13988 / SH1)</name>
    <dbReference type="NCBI Taxonomy" id="243090"/>
    <lineage>
        <taxon>Bacteria</taxon>
        <taxon>Pseudomonadati</taxon>
        <taxon>Planctomycetota</taxon>
        <taxon>Planctomycetia</taxon>
        <taxon>Pirellulales</taxon>
        <taxon>Pirellulaceae</taxon>
        <taxon>Rhodopirellula</taxon>
    </lineage>
</organism>
<feature type="domain" description="Transposase IS200-like" evidence="2">
    <location>
        <begin position="38"/>
        <end position="155"/>
    </location>
</feature>
<name>Q7UVV9_RHOBA</name>
<dbReference type="OrthoDB" id="277009at2"/>
<dbReference type="AlphaFoldDB" id="Q7UVV9"/>
<evidence type="ECO:0000313" key="4">
    <source>
        <dbReference type="Proteomes" id="UP000001025"/>
    </source>
</evidence>
<dbReference type="GO" id="GO:0006313">
    <property type="term" value="P:DNA transposition"/>
    <property type="evidence" value="ECO:0007669"/>
    <property type="project" value="InterPro"/>
</dbReference>